<dbReference type="AlphaFoldDB" id="A0A7T7XLN4"/>
<dbReference type="EMBL" id="CP067089">
    <property type="protein sequence ID" value="QQO08656.1"/>
    <property type="molecule type" value="Genomic_DNA"/>
</dbReference>
<evidence type="ECO:0000313" key="2">
    <source>
        <dbReference type="EMBL" id="QQO08656.1"/>
    </source>
</evidence>
<reference evidence="2" key="1">
    <citation type="submission" date="2021-01" db="EMBL/GenBank/DDBJ databases">
        <title>Description of Breznakiella homolactica.</title>
        <authorList>
            <person name="Song Y."/>
            <person name="Brune A."/>
        </authorList>
    </citation>
    <scope>NUCLEOTIDE SEQUENCE</scope>
    <source>
        <strain evidence="2">RmG30</strain>
    </source>
</reference>
<dbReference type="KEGG" id="bhc:JFL75_17260"/>
<feature type="compositionally biased region" description="Basic residues" evidence="1">
    <location>
        <begin position="78"/>
        <end position="89"/>
    </location>
</feature>
<name>A0A7T7XLN4_9SPIR</name>
<gene>
    <name evidence="2" type="ORF">JFL75_17260</name>
</gene>
<dbReference type="Proteomes" id="UP000595917">
    <property type="component" value="Chromosome"/>
</dbReference>
<evidence type="ECO:0000313" key="3">
    <source>
        <dbReference type="Proteomes" id="UP000595917"/>
    </source>
</evidence>
<keyword evidence="3" id="KW-1185">Reference proteome</keyword>
<accession>A0A7T7XLN4</accession>
<feature type="region of interest" description="Disordered" evidence="1">
    <location>
        <begin position="65"/>
        <end position="89"/>
    </location>
</feature>
<evidence type="ECO:0000256" key="1">
    <source>
        <dbReference type="SAM" id="MobiDB-lite"/>
    </source>
</evidence>
<sequence length="89" mass="10301">MGWEENKGELLEIAEKINFLAVTAQHMEFKNVKEAQKFVTDSSLVMMRQSQDLYHVVAEMAENIQAEPPSYEEPTPRPKQKKLRQIKPA</sequence>
<proteinExistence type="predicted"/>
<organism evidence="2 3">
    <name type="scientific">Breznakiella homolactica</name>
    <dbReference type="NCBI Taxonomy" id="2798577"/>
    <lineage>
        <taxon>Bacteria</taxon>
        <taxon>Pseudomonadati</taxon>
        <taxon>Spirochaetota</taxon>
        <taxon>Spirochaetia</taxon>
        <taxon>Spirochaetales</taxon>
        <taxon>Breznakiellaceae</taxon>
        <taxon>Breznakiella</taxon>
    </lineage>
</organism>
<dbReference type="RefSeq" id="WP_215625962.1">
    <property type="nucleotide sequence ID" value="NZ_CP067089.2"/>
</dbReference>
<protein>
    <submittedName>
        <fullName evidence="2">Uncharacterized protein</fullName>
    </submittedName>
</protein>